<dbReference type="InterPro" id="IPR012338">
    <property type="entry name" value="Beta-lactam/transpept-like"/>
</dbReference>
<keyword evidence="2 3" id="KW-0378">Hydrolase</keyword>
<dbReference type="NCBIfam" id="TIGR00666">
    <property type="entry name" value="PBP4"/>
    <property type="match status" value="1"/>
</dbReference>
<dbReference type="PRINTS" id="PR00922">
    <property type="entry name" value="DADACBPTASE3"/>
</dbReference>
<dbReference type="GO" id="GO:0009002">
    <property type="term" value="F:serine-type D-Ala-D-Ala carboxypeptidase activity"/>
    <property type="evidence" value="ECO:0007669"/>
    <property type="project" value="UniProtKB-EC"/>
</dbReference>
<dbReference type="EC" id="3.4.16.4" evidence="3"/>
<organism evidence="3">
    <name type="scientific">mine drainage metagenome</name>
    <dbReference type="NCBI Taxonomy" id="410659"/>
    <lineage>
        <taxon>unclassified sequences</taxon>
        <taxon>metagenomes</taxon>
        <taxon>ecological metagenomes</taxon>
    </lineage>
</organism>
<dbReference type="SUPFAM" id="SSF56601">
    <property type="entry name" value="beta-lactamase/transpeptidase-like"/>
    <property type="match status" value="1"/>
</dbReference>
<dbReference type="Gene3D" id="3.50.80.20">
    <property type="entry name" value="D-Ala-D-Ala carboxypeptidase C, peptidase S13"/>
    <property type="match status" value="1"/>
</dbReference>
<evidence type="ECO:0000313" key="3">
    <source>
        <dbReference type="EMBL" id="CBH76091.1"/>
    </source>
</evidence>
<comment type="caution">
    <text evidence="3">The sequence shown here is derived from an EMBL/GenBank/DDBJ whole genome shotgun (WGS) entry which is preliminary data.</text>
</comment>
<dbReference type="Gene3D" id="3.40.710.10">
    <property type="entry name" value="DD-peptidase/beta-lactamase superfamily"/>
    <property type="match status" value="1"/>
</dbReference>
<dbReference type="PANTHER" id="PTHR30023">
    <property type="entry name" value="D-ALANYL-D-ALANINE CARBOXYPEPTIDASE"/>
    <property type="match status" value="1"/>
</dbReference>
<dbReference type="AlphaFoldDB" id="E6PI01"/>
<gene>
    <name evidence="3" type="ORF">CARN1_0571</name>
</gene>
<evidence type="ECO:0000256" key="1">
    <source>
        <dbReference type="ARBA" id="ARBA00006096"/>
    </source>
</evidence>
<dbReference type="InterPro" id="IPR000667">
    <property type="entry name" value="Peptidase_S13"/>
</dbReference>
<comment type="similarity">
    <text evidence="1">Belongs to the peptidase S13 family.</text>
</comment>
<keyword evidence="3" id="KW-0121">Carboxypeptidase</keyword>
<proteinExistence type="inferred from homology"/>
<dbReference type="EC" id="3.4.-.-" evidence="3"/>
<sequence>MFEYRRIGALVLALTLAAPIAASADATASTAAPAPPPIVSTRFSTATVAKLRARIAAILAAARTGELRGAHVAFLAIDAKRGTLIDAVHPDDDFIPASTFKLIVGSASLDLLGAEHRFVTTLSSDGSRAGTALRGDLILRGGGDPTLDGKVLREAARAVARSGITRVDGALLLDDTAFRFPSALYRPGWAWDDLTYGYGAPTDALSVDENALHITVAPGPRPGSAVTLSVSPQTPSLQIENHAITGSSEATDTIDAMRPWNDPNVVRIVGVIPQGAKAPDRFRVAVENPQAFVGDAFLADLEANGVAIAAGTRTDPLPPHATTIWEHRSPPLSTILARMWQPSDNFIAEMLFRYLGGGRAERAWLRRVGIDPKTLTIVDGSGLSAYDRITPRALVRILQYDRAPQRKAIVEAALPLSGVRGTLKDRFRDPILRGKIDAKTGSVNHVRTLAGYLRTERHGTVTFALLVNDWMDRGPGAMKRLDAVRGAILRAIATAP</sequence>
<dbReference type="PANTHER" id="PTHR30023:SF0">
    <property type="entry name" value="PENICILLIN-SENSITIVE CARBOXYPEPTIDASE A"/>
    <property type="match status" value="1"/>
</dbReference>
<evidence type="ECO:0000256" key="2">
    <source>
        <dbReference type="ARBA" id="ARBA00022801"/>
    </source>
</evidence>
<keyword evidence="3" id="KW-0645">Protease</keyword>
<reference evidence="3" key="1">
    <citation type="submission" date="2009-10" db="EMBL/GenBank/DDBJ databases">
        <title>Diversity of trophic interactions inside an arsenic-rich microbial ecosystem.</title>
        <authorList>
            <person name="Bertin P.N."/>
            <person name="Heinrich-Salmeron A."/>
            <person name="Pelletier E."/>
            <person name="Goulhen-Chollet F."/>
            <person name="Arsene-Ploetze F."/>
            <person name="Gallien S."/>
            <person name="Calteau A."/>
            <person name="Vallenet D."/>
            <person name="Casiot C."/>
            <person name="Chane-Woon-Ming B."/>
            <person name="Giloteaux L."/>
            <person name="Barakat M."/>
            <person name="Bonnefoy V."/>
            <person name="Bruneel O."/>
            <person name="Chandler M."/>
            <person name="Cleiss J."/>
            <person name="Duran R."/>
            <person name="Elbaz-Poulichet F."/>
            <person name="Fonknechten N."/>
            <person name="Lauga B."/>
            <person name="Mornico D."/>
            <person name="Ortet P."/>
            <person name="Schaeffer C."/>
            <person name="Siguier P."/>
            <person name="Alexander Thil Smith A."/>
            <person name="Van Dorsselaer A."/>
            <person name="Weissenbach J."/>
            <person name="Medigue C."/>
            <person name="Le Paslier D."/>
        </authorList>
    </citation>
    <scope>NUCLEOTIDE SEQUENCE</scope>
</reference>
<dbReference type="GO" id="GO:0000270">
    <property type="term" value="P:peptidoglycan metabolic process"/>
    <property type="evidence" value="ECO:0007669"/>
    <property type="project" value="TreeGrafter"/>
</dbReference>
<name>E6PI01_9ZZZZ</name>
<protein>
    <submittedName>
        <fullName evidence="3">Putative Penicillin binding protein</fullName>
        <ecNumber evidence="3">3.4.-.-</ecNumber>
        <ecNumber evidence="3">3.4.16.4</ecNumber>
    </submittedName>
</protein>
<accession>E6PI01</accession>
<dbReference type="GO" id="GO:0006508">
    <property type="term" value="P:proteolysis"/>
    <property type="evidence" value="ECO:0007669"/>
    <property type="project" value="InterPro"/>
</dbReference>
<dbReference type="Pfam" id="PF02113">
    <property type="entry name" value="Peptidase_S13"/>
    <property type="match status" value="1"/>
</dbReference>
<dbReference type="EMBL" id="CABL01000019">
    <property type="protein sequence ID" value="CBH76091.1"/>
    <property type="molecule type" value="Genomic_DNA"/>
</dbReference>